<feature type="domain" description="Pyruvate/ketoisovalerate oxidoreductase catalytic" evidence="2">
    <location>
        <begin position="18"/>
        <end position="193"/>
    </location>
</feature>
<dbReference type="InterPro" id="IPR052198">
    <property type="entry name" value="IorB_Oxidoreductase"/>
</dbReference>
<name>A0A2G9YS20_9BACT</name>
<keyword evidence="3" id="KW-0670">Pyruvate</keyword>
<organism evidence="3 4">
    <name type="scientific">Candidatus Nealsonbacteria bacterium CG23_combo_of_CG06-09_8_20_14_all_39_25</name>
    <dbReference type="NCBI Taxonomy" id="1974723"/>
    <lineage>
        <taxon>Bacteria</taxon>
        <taxon>Candidatus Nealsoniibacteriota</taxon>
    </lineage>
</organism>
<dbReference type="InterPro" id="IPR002869">
    <property type="entry name" value="Pyrv_flavodox_OxRed_cen"/>
</dbReference>
<protein>
    <submittedName>
        <fullName evidence="3">Indolepyruvate ferredoxin oxidoreductase subunit beta</fullName>
    </submittedName>
</protein>
<evidence type="ECO:0000259" key="2">
    <source>
        <dbReference type="Pfam" id="PF01558"/>
    </source>
</evidence>
<dbReference type="PANTHER" id="PTHR43854">
    <property type="entry name" value="INDOLEPYRUVATE OXIDOREDUCTASE SUBUNIT IORB"/>
    <property type="match status" value="1"/>
</dbReference>
<sequence length="196" mass="21540">MRPNKKISQFNILLVGTGGQGQITLLQVLSEAALIEGKEIKTSELHGLSQRGGSVEVHIRFGKEIHSPLISQGKADFILGLEMQEALRTFPFASPETTFFVNKEIIPIPLVKNLAEKEVLKNLKKISKKVILVPATEICQKELGKGVVAGIYLISLASHKKLIPLSPKSIFKAIKKIIPEKYLELNLKAFHLAEGG</sequence>
<reference evidence="3 4" key="1">
    <citation type="submission" date="2017-09" db="EMBL/GenBank/DDBJ databases">
        <title>Depth-based differentiation of microbial function through sediment-hosted aquifers and enrichment of novel symbionts in the deep terrestrial subsurface.</title>
        <authorList>
            <person name="Probst A.J."/>
            <person name="Ladd B."/>
            <person name="Jarett J.K."/>
            <person name="Geller-Mcgrath D.E."/>
            <person name="Sieber C.M."/>
            <person name="Emerson J.B."/>
            <person name="Anantharaman K."/>
            <person name="Thomas B.C."/>
            <person name="Malmstrom R."/>
            <person name="Stieglmeier M."/>
            <person name="Klingl A."/>
            <person name="Woyke T."/>
            <person name="Ryan C.M."/>
            <person name="Banfield J.F."/>
        </authorList>
    </citation>
    <scope>NUCLEOTIDE SEQUENCE [LARGE SCALE GENOMIC DNA]</scope>
    <source>
        <strain evidence="3">CG23_combo_of_CG06-09_8_20_14_all_39_25</strain>
    </source>
</reference>
<evidence type="ECO:0000256" key="1">
    <source>
        <dbReference type="ARBA" id="ARBA00023002"/>
    </source>
</evidence>
<dbReference type="Gene3D" id="3.40.920.10">
    <property type="entry name" value="Pyruvate-ferredoxin oxidoreductase, PFOR, domain III"/>
    <property type="match status" value="1"/>
</dbReference>
<keyword evidence="1" id="KW-0560">Oxidoreductase</keyword>
<dbReference type="Pfam" id="PF01558">
    <property type="entry name" value="POR"/>
    <property type="match status" value="1"/>
</dbReference>
<dbReference type="SUPFAM" id="SSF53323">
    <property type="entry name" value="Pyruvate-ferredoxin oxidoreductase, PFOR, domain III"/>
    <property type="match status" value="1"/>
</dbReference>
<dbReference type="InterPro" id="IPR019752">
    <property type="entry name" value="Pyrv/ketoisovalerate_OxRed_cat"/>
</dbReference>
<dbReference type="PANTHER" id="PTHR43854:SF1">
    <property type="entry name" value="INDOLEPYRUVATE OXIDOREDUCTASE SUBUNIT IORB"/>
    <property type="match status" value="1"/>
</dbReference>
<gene>
    <name evidence="3" type="ORF">COX38_02850</name>
</gene>
<proteinExistence type="predicted"/>
<comment type="caution">
    <text evidence="3">The sequence shown here is derived from an EMBL/GenBank/DDBJ whole genome shotgun (WGS) entry which is preliminary data.</text>
</comment>
<dbReference type="AlphaFoldDB" id="A0A2G9YS20"/>
<dbReference type="Proteomes" id="UP000229054">
    <property type="component" value="Unassembled WGS sequence"/>
</dbReference>
<dbReference type="EMBL" id="PCRN01000096">
    <property type="protein sequence ID" value="PIP22037.1"/>
    <property type="molecule type" value="Genomic_DNA"/>
</dbReference>
<dbReference type="GO" id="GO:0016903">
    <property type="term" value="F:oxidoreductase activity, acting on the aldehyde or oxo group of donors"/>
    <property type="evidence" value="ECO:0007669"/>
    <property type="project" value="InterPro"/>
</dbReference>
<accession>A0A2G9YS20</accession>
<evidence type="ECO:0000313" key="3">
    <source>
        <dbReference type="EMBL" id="PIP22037.1"/>
    </source>
</evidence>
<evidence type="ECO:0000313" key="4">
    <source>
        <dbReference type="Proteomes" id="UP000229054"/>
    </source>
</evidence>